<dbReference type="OrthoDB" id="355190at2"/>
<dbReference type="RefSeq" id="WP_016525514.1">
    <property type="nucleotide sequence ID" value="NZ_KE332518.1"/>
</dbReference>
<dbReference type="PANTHER" id="PTHR12697">
    <property type="entry name" value="PBS LYASE HEAT-LIKE PROTEIN"/>
    <property type="match status" value="1"/>
</dbReference>
<gene>
    <name evidence="2" type="ORF">HMPREF9194_01229</name>
</gene>
<dbReference type="Proteomes" id="UP000014541">
    <property type="component" value="Unassembled WGS sequence"/>
</dbReference>
<dbReference type="EMBL" id="ATFF01000006">
    <property type="protein sequence ID" value="EPF30903.1"/>
    <property type="molecule type" value="Genomic_DNA"/>
</dbReference>
<name>S3JY30_TREMA</name>
<dbReference type="SMART" id="SM00567">
    <property type="entry name" value="EZ_HEAT"/>
    <property type="match status" value="4"/>
</dbReference>
<sequence>MNVRRLILCALCAALCVHLFSAETKAEKAKNRESEAPAVEVPDEKSQSEKRKDILRYGLDNEVVGLIETLIKEKDGEFLPLLADMFASAKSTALKDKIIDCCAEFEYGGLKDAALAVLEDPYDEKKSTVSAFIRYAEKIKLSEAAPFLRSIIEKDDTDFFNGAVSALGSIGSEEDASFLADRFESEDLTVAQKQNIVKALGKLKADRTFDALAAMARNEDENAFVRMYAAEAIGTIRSDEAADILIDLFDSTDPNLRQYVVKGLARNTSEKARAVLLAALKDNHYKVRLEAVDAVRDQRLAAACPSLLYRAQNDAEAVVKYACFDALASLNDKAGVDYMISLLEDSRKGDTLKVKVASSLLKYDIDSGVRSVIALAEKTLADDKKKQLRYALGKEFALHENAGFESICEAYLKSADVATRGTGLDIYKKNRFANLTSLVRSIAEEDKAASLKAKAKALIAD</sequence>
<dbReference type="GO" id="GO:0016491">
    <property type="term" value="F:oxidoreductase activity"/>
    <property type="evidence" value="ECO:0007669"/>
    <property type="project" value="TreeGrafter"/>
</dbReference>
<feature type="signal peptide" evidence="1">
    <location>
        <begin position="1"/>
        <end position="21"/>
    </location>
</feature>
<dbReference type="InterPro" id="IPR016024">
    <property type="entry name" value="ARM-type_fold"/>
</dbReference>
<dbReference type="Pfam" id="PF13646">
    <property type="entry name" value="HEAT_2"/>
    <property type="match status" value="1"/>
</dbReference>
<keyword evidence="1" id="KW-0732">Signal</keyword>
<comment type="caution">
    <text evidence="2">The sequence shown here is derived from an EMBL/GenBank/DDBJ whole genome shotgun (WGS) entry which is preliminary data.</text>
</comment>
<dbReference type="eggNOG" id="COG1413">
    <property type="taxonomic scope" value="Bacteria"/>
</dbReference>
<evidence type="ECO:0000313" key="3">
    <source>
        <dbReference type="Proteomes" id="UP000014541"/>
    </source>
</evidence>
<dbReference type="HOGENOM" id="CLU_035419_0_0_12"/>
<organism evidence="2 3">
    <name type="scientific">Treponema maltophilum ATCC 51939</name>
    <dbReference type="NCBI Taxonomy" id="1125699"/>
    <lineage>
        <taxon>Bacteria</taxon>
        <taxon>Pseudomonadati</taxon>
        <taxon>Spirochaetota</taxon>
        <taxon>Spirochaetia</taxon>
        <taxon>Spirochaetales</taxon>
        <taxon>Treponemataceae</taxon>
        <taxon>Treponema</taxon>
    </lineage>
</organism>
<accession>S3JY30</accession>
<dbReference type="InterPro" id="IPR011989">
    <property type="entry name" value="ARM-like"/>
</dbReference>
<evidence type="ECO:0008006" key="4">
    <source>
        <dbReference type="Google" id="ProtNLM"/>
    </source>
</evidence>
<dbReference type="SUPFAM" id="SSF48371">
    <property type="entry name" value="ARM repeat"/>
    <property type="match status" value="2"/>
</dbReference>
<evidence type="ECO:0000256" key="1">
    <source>
        <dbReference type="SAM" id="SignalP"/>
    </source>
</evidence>
<proteinExistence type="predicted"/>
<protein>
    <recommendedName>
        <fullName evidence="4">HEAT repeat domain-containing protein</fullName>
    </recommendedName>
</protein>
<dbReference type="InterPro" id="IPR004155">
    <property type="entry name" value="PBS_lyase_HEAT"/>
</dbReference>
<dbReference type="Gene3D" id="1.25.10.10">
    <property type="entry name" value="Leucine-rich Repeat Variant"/>
    <property type="match status" value="2"/>
</dbReference>
<keyword evidence="3" id="KW-1185">Reference proteome</keyword>
<reference evidence="2 3" key="1">
    <citation type="submission" date="2013-04" db="EMBL/GenBank/DDBJ databases">
        <title>The Genome Sequence of Treponema maltophilum ATCC 51939.</title>
        <authorList>
            <consortium name="The Broad Institute Genomics Platform"/>
            <person name="Earl A."/>
            <person name="Ward D."/>
            <person name="Feldgarden M."/>
            <person name="Gevers D."/>
            <person name="Leonetti C."/>
            <person name="Blanton J.M."/>
            <person name="Dewhirst F.E."/>
            <person name="Izard J."/>
            <person name="Walker B."/>
            <person name="Young S."/>
            <person name="Zeng Q."/>
            <person name="Gargeya S."/>
            <person name="Fitzgerald M."/>
            <person name="Haas B."/>
            <person name="Abouelleil A."/>
            <person name="Allen A.W."/>
            <person name="Alvarado L."/>
            <person name="Arachchi H.M."/>
            <person name="Berlin A.M."/>
            <person name="Chapman S.B."/>
            <person name="Gainer-Dewar J."/>
            <person name="Goldberg J."/>
            <person name="Griggs A."/>
            <person name="Gujja S."/>
            <person name="Hansen M."/>
            <person name="Howarth C."/>
            <person name="Imamovic A."/>
            <person name="Ireland A."/>
            <person name="Larimer J."/>
            <person name="McCowan C."/>
            <person name="Murphy C."/>
            <person name="Pearson M."/>
            <person name="Poon T.W."/>
            <person name="Priest M."/>
            <person name="Roberts A."/>
            <person name="Saif S."/>
            <person name="Shea T."/>
            <person name="Sisk P."/>
            <person name="Sykes S."/>
            <person name="Wortman J."/>
            <person name="Nusbaum C."/>
            <person name="Birren B."/>
        </authorList>
    </citation>
    <scope>NUCLEOTIDE SEQUENCE [LARGE SCALE GENOMIC DNA]</scope>
    <source>
        <strain evidence="2 3">ATCC 51939</strain>
    </source>
</reference>
<dbReference type="AlphaFoldDB" id="S3JY30"/>
<dbReference type="STRING" id="1125699.HMPREF9194_01229"/>
<evidence type="ECO:0000313" key="2">
    <source>
        <dbReference type="EMBL" id="EPF30903.1"/>
    </source>
</evidence>
<feature type="chain" id="PRO_5004510927" description="HEAT repeat domain-containing protein" evidence="1">
    <location>
        <begin position="22"/>
        <end position="461"/>
    </location>
</feature>
<dbReference type="PANTHER" id="PTHR12697:SF5">
    <property type="entry name" value="DEOXYHYPUSINE HYDROXYLASE"/>
    <property type="match status" value="1"/>
</dbReference>
<dbReference type="PATRIC" id="fig|1125699.3.peg.1248"/>